<organism evidence="1 2">
    <name type="scientific">Ceratodon purpureus</name>
    <name type="common">Fire moss</name>
    <name type="synonym">Dicranum purpureum</name>
    <dbReference type="NCBI Taxonomy" id="3225"/>
    <lineage>
        <taxon>Eukaryota</taxon>
        <taxon>Viridiplantae</taxon>
        <taxon>Streptophyta</taxon>
        <taxon>Embryophyta</taxon>
        <taxon>Bryophyta</taxon>
        <taxon>Bryophytina</taxon>
        <taxon>Bryopsida</taxon>
        <taxon>Dicranidae</taxon>
        <taxon>Pseudoditrichales</taxon>
        <taxon>Ditrichaceae</taxon>
        <taxon>Ceratodon</taxon>
    </lineage>
</organism>
<evidence type="ECO:0000313" key="1">
    <source>
        <dbReference type="EMBL" id="KAG0567101.1"/>
    </source>
</evidence>
<reference evidence="1" key="1">
    <citation type="submission" date="2020-06" db="EMBL/GenBank/DDBJ databases">
        <title>WGS assembly of Ceratodon purpureus strain R40.</title>
        <authorList>
            <person name="Carey S.B."/>
            <person name="Jenkins J."/>
            <person name="Shu S."/>
            <person name="Lovell J.T."/>
            <person name="Sreedasyam A."/>
            <person name="Maumus F."/>
            <person name="Tiley G.P."/>
            <person name="Fernandez-Pozo N."/>
            <person name="Barry K."/>
            <person name="Chen C."/>
            <person name="Wang M."/>
            <person name="Lipzen A."/>
            <person name="Daum C."/>
            <person name="Saski C.A."/>
            <person name="Payton A.C."/>
            <person name="Mcbreen J.C."/>
            <person name="Conrad R.E."/>
            <person name="Kollar L.M."/>
            <person name="Olsson S."/>
            <person name="Huttunen S."/>
            <person name="Landis J.B."/>
            <person name="Wickett N.J."/>
            <person name="Johnson M.G."/>
            <person name="Rensing S.A."/>
            <person name="Grimwood J."/>
            <person name="Schmutz J."/>
            <person name="Mcdaniel S.F."/>
        </authorList>
    </citation>
    <scope>NUCLEOTIDE SEQUENCE</scope>
    <source>
        <strain evidence="1">R40</strain>
    </source>
</reference>
<gene>
    <name evidence="1" type="ORF">KC19_7G110000</name>
</gene>
<dbReference type="AlphaFoldDB" id="A0A8T0H516"/>
<dbReference type="Proteomes" id="UP000822688">
    <property type="component" value="Chromosome 7"/>
</dbReference>
<name>A0A8T0H516_CERPU</name>
<sequence length="115" mass="13033">MGRCFHGEADKLLAIAFRTFTEWNPSSTTDLPLLRNPPFSTPTYRIGPHSRNMPFKLDHAHSAVEVTAQSVFEERNGRLQSGTYTTHCNFRRSAVQDPSKPSKLIQCKIYIVGRP</sequence>
<proteinExistence type="predicted"/>
<comment type="caution">
    <text evidence="1">The sequence shown here is derived from an EMBL/GenBank/DDBJ whole genome shotgun (WGS) entry which is preliminary data.</text>
</comment>
<keyword evidence="2" id="KW-1185">Reference proteome</keyword>
<accession>A0A8T0H516</accession>
<dbReference type="EMBL" id="CM026428">
    <property type="protein sequence ID" value="KAG0567101.1"/>
    <property type="molecule type" value="Genomic_DNA"/>
</dbReference>
<protein>
    <submittedName>
        <fullName evidence="1">Uncharacterized protein</fullName>
    </submittedName>
</protein>
<evidence type="ECO:0000313" key="2">
    <source>
        <dbReference type="Proteomes" id="UP000822688"/>
    </source>
</evidence>